<feature type="domain" description="COQ9 C-terminal" evidence="2">
    <location>
        <begin position="140"/>
        <end position="204"/>
    </location>
</feature>
<protein>
    <submittedName>
        <fullName evidence="3">COQ9 family protein</fullName>
    </submittedName>
</protein>
<dbReference type="RefSeq" id="WP_167176784.1">
    <property type="nucleotide sequence ID" value="NZ_BAAAEJ010000007.1"/>
</dbReference>
<reference evidence="4" key="1">
    <citation type="journal article" date="2019" name="Int. J. Syst. Evol. Microbiol.">
        <title>The Global Catalogue of Microorganisms (GCM) 10K type strain sequencing project: providing services to taxonomists for standard genome sequencing and annotation.</title>
        <authorList>
            <consortium name="The Broad Institute Genomics Platform"/>
            <consortium name="The Broad Institute Genome Sequencing Center for Infectious Disease"/>
            <person name="Wu L."/>
            <person name="Ma J."/>
        </authorList>
    </citation>
    <scope>NUCLEOTIDE SEQUENCE [LARGE SCALE GENOMIC DNA]</scope>
    <source>
        <strain evidence="4">JCM 13476</strain>
    </source>
</reference>
<evidence type="ECO:0000256" key="1">
    <source>
        <dbReference type="SAM" id="MobiDB-lite"/>
    </source>
</evidence>
<gene>
    <name evidence="3" type="ORF">GCM10009093_17080</name>
</gene>
<comment type="caution">
    <text evidence="3">The sequence shown here is derived from an EMBL/GenBank/DDBJ whole genome shotgun (WGS) entry which is preliminary data.</text>
</comment>
<evidence type="ECO:0000313" key="3">
    <source>
        <dbReference type="EMBL" id="GAA0391027.1"/>
    </source>
</evidence>
<sequence>MTETPHQTEPLGAASSGKEQSSDWAERTEQAVLSAAISRAERLGWNNNLVRLACEAEGFSLGDQELLFPHGARDLAALLSRRHDAAALKALEATPAHTLKIRERIAAGVSARLEAAAADLDASRKCAGFLALPFNADLGIGLMWESADKIWRWAGDTATDQNHYSKRTILGGILAPALTIRLFEGKDAADRFVAKRIENVMAFEKWKVGKDFDAPMRNITDFLGRLRYGAKS</sequence>
<proteinExistence type="predicted"/>
<organism evidence="3 4">
    <name type="scientific">Brevundimonas terrae</name>
    <dbReference type="NCBI Taxonomy" id="363631"/>
    <lineage>
        <taxon>Bacteria</taxon>
        <taxon>Pseudomonadati</taxon>
        <taxon>Pseudomonadota</taxon>
        <taxon>Alphaproteobacteria</taxon>
        <taxon>Caulobacterales</taxon>
        <taxon>Caulobacteraceae</taxon>
        <taxon>Brevundimonas</taxon>
    </lineage>
</organism>
<dbReference type="InterPro" id="IPR012762">
    <property type="entry name" value="Ubiq_biosynth_COQ9"/>
</dbReference>
<evidence type="ECO:0000313" key="4">
    <source>
        <dbReference type="Proteomes" id="UP001500791"/>
    </source>
</evidence>
<dbReference type="EMBL" id="BAAAEJ010000007">
    <property type="protein sequence ID" value="GAA0391027.1"/>
    <property type="molecule type" value="Genomic_DNA"/>
</dbReference>
<dbReference type="Pfam" id="PF08511">
    <property type="entry name" value="COQ9"/>
    <property type="match status" value="1"/>
</dbReference>
<keyword evidence="4" id="KW-1185">Reference proteome</keyword>
<accession>A0ABP3I5L1</accession>
<feature type="region of interest" description="Disordered" evidence="1">
    <location>
        <begin position="1"/>
        <end position="25"/>
    </location>
</feature>
<dbReference type="NCBIfam" id="TIGR02396">
    <property type="entry name" value="diverge_rpsU"/>
    <property type="match status" value="1"/>
</dbReference>
<name>A0ABP3I5L1_9CAUL</name>
<dbReference type="Gene3D" id="1.10.357.10">
    <property type="entry name" value="Tetracycline Repressor, domain 2"/>
    <property type="match status" value="1"/>
</dbReference>
<dbReference type="InterPro" id="IPR013718">
    <property type="entry name" value="COQ9_C"/>
</dbReference>
<dbReference type="Proteomes" id="UP001500791">
    <property type="component" value="Unassembled WGS sequence"/>
</dbReference>
<evidence type="ECO:0000259" key="2">
    <source>
        <dbReference type="Pfam" id="PF08511"/>
    </source>
</evidence>